<protein>
    <submittedName>
        <fullName evidence="1">Uncharacterized protein</fullName>
    </submittedName>
</protein>
<sequence length="41" mass="4721">MIEGQPLRAAFFFESSVKVKNLRMKEIFVKINNMGKYGLNA</sequence>
<dbReference type="EMBL" id="FQUG01000002">
    <property type="protein sequence ID" value="SHE30052.1"/>
    <property type="molecule type" value="Genomic_DNA"/>
</dbReference>
<evidence type="ECO:0000313" key="2">
    <source>
        <dbReference type="Proteomes" id="UP000184404"/>
    </source>
</evidence>
<dbReference type="Proteomes" id="UP000184404">
    <property type="component" value="Unassembled WGS sequence"/>
</dbReference>
<gene>
    <name evidence="1" type="ORF">SAMN02745190_00089</name>
</gene>
<name>A0A1M4SD09_9FIRM</name>
<reference evidence="1 2" key="1">
    <citation type="submission" date="2016-11" db="EMBL/GenBank/DDBJ databases">
        <authorList>
            <person name="Jaros S."/>
            <person name="Januszkiewicz K."/>
            <person name="Wedrychowicz H."/>
        </authorList>
    </citation>
    <scope>NUCLEOTIDE SEQUENCE [LARGE SCALE GENOMIC DNA]</scope>
    <source>
        <strain evidence="1 2">DSM 10502</strain>
    </source>
</reference>
<accession>A0A1M4SD09</accession>
<proteinExistence type="predicted"/>
<keyword evidence="2" id="KW-1185">Reference proteome</keyword>
<dbReference type="AlphaFoldDB" id="A0A1M4SD09"/>
<organism evidence="1 2">
    <name type="scientific">Schwartzia succinivorans DSM 10502</name>
    <dbReference type="NCBI Taxonomy" id="1123243"/>
    <lineage>
        <taxon>Bacteria</taxon>
        <taxon>Bacillati</taxon>
        <taxon>Bacillota</taxon>
        <taxon>Negativicutes</taxon>
        <taxon>Selenomonadales</taxon>
        <taxon>Selenomonadaceae</taxon>
        <taxon>Schwartzia</taxon>
    </lineage>
</organism>
<evidence type="ECO:0000313" key="1">
    <source>
        <dbReference type="EMBL" id="SHE30052.1"/>
    </source>
</evidence>